<keyword evidence="1" id="KW-0472">Membrane</keyword>
<dbReference type="EMBL" id="CM004392">
    <property type="protein sequence ID" value="OAY47420.1"/>
    <property type="molecule type" value="Genomic_DNA"/>
</dbReference>
<protein>
    <submittedName>
        <fullName evidence="2">Uncharacterized protein</fullName>
    </submittedName>
</protein>
<gene>
    <name evidence="2" type="ORF">MANES_06G078300</name>
</gene>
<keyword evidence="1" id="KW-1133">Transmembrane helix</keyword>
<organism evidence="2">
    <name type="scientific">Manihot esculenta</name>
    <name type="common">Cassava</name>
    <name type="synonym">Jatropha manihot</name>
    <dbReference type="NCBI Taxonomy" id="3983"/>
    <lineage>
        <taxon>Eukaryota</taxon>
        <taxon>Viridiplantae</taxon>
        <taxon>Streptophyta</taxon>
        <taxon>Embryophyta</taxon>
        <taxon>Tracheophyta</taxon>
        <taxon>Spermatophyta</taxon>
        <taxon>Magnoliopsida</taxon>
        <taxon>eudicotyledons</taxon>
        <taxon>Gunneridae</taxon>
        <taxon>Pentapetalae</taxon>
        <taxon>rosids</taxon>
        <taxon>fabids</taxon>
        <taxon>Malpighiales</taxon>
        <taxon>Euphorbiaceae</taxon>
        <taxon>Crotonoideae</taxon>
        <taxon>Manihoteae</taxon>
        <taxon>Manihot</taxon>
    </lineage>
</organism>
<evidence type="ECO:0000256" key="1">
    <source>
        <dbReference type="SAM" id="Phobius"/>
    </source>
</evidence>
<keyword evidence="1" id="KW-0812">Transmembrane</keyword>
<dbReference type="AlphaFoldDB" id="A0A2C9VQB0"/>
<name>A0A2C9VQB0_MANES</name>
<evidence type="ECO:0000313" key="2">
    <source>
        <dbReference type="EMBL" id="OAY47420.1"/>
    </source>
</evidence>
<feature type="transmembrane region" description="Helical" evidence="1">
    <location>
        <begin position="12"/>
        <end position="30"/>
    </location>
</feature>
<reference evidence="2" key="1">
    <citation type="submission" date="2016-02" db="EMBL/GenBank/DDBJ databases">
        <title>WGS assembly of Manihot esculenta.</title>
        <authorList>
            <person name="Bredeson J.V."/>
            <person name="Prochnik S.E."/>
            <person name="Lyons J.B."/>
            <person name="Schmutz J."/>
            <person name="Grimwood J."/>
            <person name="Vrebalov J."/>
            <person name="Bart R.S."/>
            <person name="Amuge T."/>
            <person name="Ferguson M.E."/>
            <person name="Green R."/>
            <person name="Putnam N."/>
            <person name="Stites J."/>
            <person name="Rounsley S."/>
            <person name="Rokhsar D.S."/>
        </authorList>
    </citation>
    <scope>NUCLEOTIDE SEQUENCE [LARGE SCALE GENOMIC DNA]</scope>
    <source>
        <tissue evidence="2">Leaf</tissue>
    </source>
</reference>
<sequence length="53" mass="6362">MSVYHMHKISSLTQWIASFKTIIMISLQNWPLTFISYYQLKLLLFTYILYSAI</sequence>
<proteinExistence type="predicted"/>
<accession>A0A2C9VQB0</accession>